<dbReference type="InterPro" id="IPR050490">
    <property type="entry name" value="Bact_solute-bd_prot1"/>
</dbReference>
<dbReference type="EMBL" id="NHON01000065">
    <property type="protein sequence ID" value="OWJ64220.1"/>
    <property type="molecule type" value="Genomic_DNA"/>
</dbReference>
<dbReference type="GO" id="GO:0042597">
    <property type="term" value="C:periplasmic space"/>
    <property type="evidence" value="ECO:0007669"/>
    <property type="project" value="UniProtKB-SubCell"/>
</dbReference>
<evidence type="ECO:0000313" key="3">
    <source>
        <dbReference type="EMBL" id="OWJ64220.1"/>
    </source>
</evidence>
<sequence length="451" mass="49487">MSETTGTKPGFAMGPTLDAAPTIGRRRFLQGTAGALVAPAVAGLPAMARAQDKVELLFWAWTPDTQTQVDLFQKKYPGISVKLENVGQGPPHYVKLRNAIKAGSGLPDVAQMEFNSIASFKQLGVLADLAPQGVGEVGPKFIDWTWKSVTDGDKIYAVPWDSGPMGLLYRADVFDKNGLSVPETWDDYAEQAIKLKEKAPGTFMCDFGASDAGWVCAVLWQAGWRPFHLDGTSLKIAINDDIAKKWADYWQKLIDAKAVDVKPMWTTEWFAGLDAGTYASWVTAAWAPVLMQQSMKKSFGQWRAAPMPQWQKGGKITSNWGGSTFAAFTASQHPKEAALFCQFMGADPEASKLWNTKQFLFPVLKDLIDDKELMGHGYDFYGGQKVNEIFAVSENQVDPSFEFAPFQDYVNQQLQDEMAAAIAGNGTLAQAFDRVQDTVVAYANDQGFAVL</sequence>
<dbReference type="InterPro" id="IPR006311">
    <property type="entry name" value="TAT_signal"/>
</dbReference>
<dbReference type="SUPFAM" id="SSF53850">
    <property type="entry name" value="Periplasmic binding protein-like II"/>
    <property type="match status" value="1"/>
</dbReference>
<organism evidence="3 4">
    <name type="scientific">Inquilinus limosus</name>
    <dbReference type="NCBI Taxonomy" id="171674"/>
    <lineage>
        <taxon>Bacteria</taxon>
        <taxon>Pseudomonadati</taxon>
        <taxon>Pseudomonadota</taxon>
        <taxon>Alphaproteobacteria</taxon>
        <taxon>Rhodospirillales</taxon>
        <taxon>Rhodospirillaceae</taxon>
        <taxon>Inquilinus</taxon>
    </lineage>
</organism>
<evidence type="ECO:0008006" key="5">
    <source>
        <dbReference type="Google" id="ProtNLM"/>
    </source>
</evidence>
<comment type="similarity">
    <text evidence="2">Belongs to the bacterial solute-binding protein 1 family.</text>
</comment>
<name>A0A211ZG53_9PROT</name>
<dbReference type="Gene3D" id="3.40.190.10">
    <property type="entry name" value="Periplasmic binding protein-like II"/>
    <property type="match status" value="3"/>
</dbReference>
<evidence type="ECO:0000256" key="2">
    <source>
        <dbReference type="ARBA" id="ARBA00008520"/>
    </source>
</evidence>
<evidence type="ECO:0000256" key="1">
    <source>
        <dbReference type="ARBA" id="ARBA00004418"/>
    </source>
</evidence>
<gene>
    <name evidence="3" type="ORF">BWR60_25970</name>
</gene>
<dbReference type="PROSITE" id="PS51318">
    <property type="entry name" value="TAT"/>
    <property type="match status" value="1"/>
</dbReference>
<proteinExistence type="inferred from homology"/>
<dbReference type="Proteomes" id="UP000196655">
    <property type="component" value="Unassembled WGS sequence"/>
</dbReference>
<protein>
    <recommendedName>
        <fullName evidence="5">ABC transporter substrate-binding protein</fullName>
    </recommendedName>
</protein>
<dbReference type="InterPro" id="IPR006059">
    <property type="entry name" value="SBP"/>
</dbReference>
<reference evidence="4" key="1">
    <citation type="submission" date="2017-05" db="EMBL/GenBank/DDBJ databases">
        <authorList>
            <person name="Macchi M."/>
            <person name="Festa S."/>
            <person name="Coppotelli B.M."/>
            <person name="Morelli I.S."/>
        </authorList>
    </citation>
    <scope>NUCLEOTIDE SEQUENCE [LARGE SCALE GENOMIC DNA]</scope>
    <source>
        <strain evidence="4">I</strain>
    </source>
</reference>
<dbReference type="Pfam" id="PF01547">
    <property type="entry name" value="SBP_bac_1"/>
    <property type="match status" value="1"/>
</dbReference>
<dbReference type="PANTHER" id="PTHR43649:SF12">
    <property type="entry name" value="DIACETYLCHITOBIOSE BINDING PROTEIN DASA"/>
    <property type="match status" value="1"/>
</dbReference>
<evidence type="ECO:0000313" key="4">
    <source>
        <dbReference type="Proteomes" id="UP000196655"/>
    </source>
</evidence>
<dbReference type="OrthoDB" id="9808332at2"/>
<dbReference type="AlphaFoldDB" id="A0A211ZG53"/>
<dbReference type="PANTHER" id="PTHR43649">
    <property type="entry name" value="ARABINOSE-BINDING PROTEIN-RELATED"/>
    <property type="match status" value="1"/>
</dbReference>
<dbReference type="RefSeq" id="WP_088154433.1">
    <property type="nucleotide sequence ID" value="NZ_NHON01000065.1"/>
</dbReference>
<comment type="subcellular location">
    <subcellularLocation>
        <location evidence="1">Periplasm</location>
    </subcellularLocation>
</comment>
<keyword evidence="4" id="KW-1185">Reference proteome</keyword>
<accession>A0A211ZG53</accession>
<comment type="caution">
    <text evidence="3">The sequence shown here is derived from an EMBL/GenBank/DDBJ whole genome shotgun (WGS) entry which is preliminary data.</text>
</comment>